<dbReference type="Proteomes" id="UP000482960">
    <property type="component" value="Unassembled WGS sequence"/>
</dbReference>
<dbReference type="EMBL" id="BLPG01000001">
    <property type="protein sequence ID" value="GFJ92677.1"/>
    <property type="molecule type" value="Genomic_DNA"/>
</dbReference>
<organism evidence="3 4">
    <name type="scientific">Phytohabitans rumicis</name>
    <dbReference type="NCBI Taxonomy" id="1076125"/>
    <lineage>
        <taxon>Bacteria</taxon>
        <taxon>Bacillati</taxon>
        <taxon>Actinomycetota</taxon>
        <taxon>Actinomycetes</taxon>
        <taxon>Micromonosporales</taxon>
        <taxon>Micromonosporaceae</taxon>
    </lineage>
</organism>
<dbReference type="Pfam" id="PF17482">
    <property type="entry name" value="Phage_sheath_1C"/>
    <property type="match status" value="1"/>
</dbReference>
<accession>A0A6V8LF55</accession>
<evidence type="ECO:0000256" key="1">
    <source>
        <dbReference type="ARBA" id="ARBA00008005"/>
    </source>
</evidence>
<dbReference type="PANTHER" id="PTHR35861">
    <property type="match status" value="1"/>
</dbReference>
<dbReference type="AlphaFoldDB" id="A0A6V8LF55"/>
<reference evidence="3 4" key="1">
    <citation type="submission" date="2020-03" db="EMBL/GenBank/DDBJ databases">
        <title>Whole genome shotgun sequence of Phytohabitans rumicis NBRC 108638.</title>
        <authorList>
            <person name="Komaki H."/>
            <person name="Tamura T."/>
        </authorList>
    </citation>
    <scope>NUCLEOTIDE SEQUENCE [LARGE SCALE GENOMIC DNA]</scope>
    <source>
        <strain evidence="3 4">NBRC 108638</strain>
    </source>
</reference>
<dbReference type="InterPro" id="IPR052042">
    <property type="entry name" value="Tail_sheath_structural"/>
</dbReference>
<evidence type="ECO:0000259" key="2">
    <source>
        <dbReference type="Pfam" id="PF17482"/>
    </source>
</evidence>
<dbReference type="InterPro" id="IPR020287">
    <property type="entry name" value="Tail_sheath_C"/>
</dbReference>
<proteinExistence type="inferred from homology"/>
<gene>
    <name evidence="3" type="ORF">Prum_063190</name>
</gene>
<dbReference type="Gene3D" id="3.40.50.11780">
    <property type="match status" value="2"/>
</dbReference>
<reference evidence="3 4" key="2">
    <citation type="submission" date="2020-03" db="EMBL/GenBank/DDBJ databases">
        <authorList>
            <person name="Ichikawa N."/>
            <person name="Kimura A."/>
            <person name="Kitahashi Y."/>
            <person name="Uohara A."/>
        </authorList>
    </citation>
    <scope>NUCLEOTIDE SEQUENCE [LARGE SCALE GENOMIC DNA]</scope>
    <source>
        <strain evidence="3 4">NBRC 108638</strain>
    </source>
</reference>
<comment type="caution">
    <text evidence="3">The sequence shown here is derived from an EMBL/GenBank/DDBJ whole genome shotgun (WGS) entry which is preliminary data.</text>
</comment>
<name>A0A6V8LF55_9ACTN</name>
<comment type="similarity">
    <text evidence="1">Belongs to the myoviridae tail sheath protein family.</text>
</comment>
<protein>
    <submittedName>
        <fullName evidence="3">Tail protein</fullName>
    </submittedName>
</protein>
<evidence type="ECO:0000313" key="3">
    <source>
        <dbReference type="EMBL" id="GFJ92677.1"/>
    </source>
</evidence>
<dbReference type="RefSeq" id="WP_173079501.1">
    <property type="nucleotide sequence ID" value="NZ_BAABJB010000011.1"/>
</dbReference>
<feature type="domain" description="Tail sheath protein C-terminal" evidence="2">
    <location>
        <begin position="414"/>
        <end position="517"/>
    </location>
</feature>
<evidence type="ECO:0000313" key="4">
    <source>
        <dbReference type="Proteomes" id="UP000482960"/>
    </source>
</evidence>
<dbReference type="PANTHER" id="PTHR35861:SF1">
    <property type="entry name" value="PHAGE TAIL SHEATH PROTEIN"/>
    <property type="match status" value="1"/>
</dbReference>
<keyword evidence="4" id="KW-1185">Reference proteome</keyword>
<sequence>MPVTPTYPGLYVEEVPSGVHPIVGAATADTAFVDYFARGPVNTPTRVTSFADFERVFGGLNAASEGSYAVLQYYLNGGQNAWIVRIDHGDPATATVTLAGGSPPSDVLEISASSPGLWGNALRVAVTQTVPPEAGRFNLFVQETRVDAGVLAVVATESHLGLTMDQTDPSYVATAVNSASSLIRVTDATGLVPPTLVAPTASGDAPASAYVDLDDGDEGDALETDGDLSTTDLADALEDGWATLDRIDPFIFNLLCVPAIALLAEANQGAAIGAAETFCEQRRAFLIVDPPRLSNASAALEWLSDVGRIPSANAAVYFPRVLVTDPLNGGRQREIGASGTIAGIYARTDAARGVWKAPAGIDATVRAATPAGSVNDADSGVLNPQGVNALRTFAVFGPVVWGARTLLGADQRASQWKYVPVRRTALYIENSLVAGLQWVVFEPNDEPLWAQIRLNVGAFMQGLFLQGAFQGTTPREAYLVKCDRTTTTQLDIDRGVVNILVGFAPLKPAEFVVIRIQQLAGQAQA</sequence>